<dbReference type="Gene3D" id="3.30.200.20">
    <property type="entry name" value="Phosphorylase Kinase, domain 1"/>
    <property type="match status" value="1"/>
</dbReference>
<dbReference type="Pfam" id="PF00027">
    <property type="entry name" value="cNMP_binding"/>
    <property type="match status" value="3"/>
</dbReference>
<dbReference type="PROSITE" id="PS50011">
    <property type="entry name" value="PROTEIN_KINASE_DOM"/>
    <property type="match status" value="1"/>
</dbReference>
<evidence type="ECO:0000313" key="2">
    <source>
        <dbReference type="Proteomes" id="UP001642484"/>
    </source>
</evidence>
<dbReference type="SMART" id="SM00100">
    <property type="entry name" value="cNMP"/>
    <property type="match status" value="3"/>
</dbReference>
<reference evidence="1 2" key="1">
    <citation type="submission" date="2024-02" db="EMBL/GenBank/DDBJ databases">
        <authorList>
            <person name="Chen Y."/>
            <person name="Shah S."/>
            <person name="Dougan E. K."/>
            <person name="Thang M."/>
            <person name="Chan C."/>
        </authorList>
    </citation>
    <scope>NUCLEOTIDE SEQUENCE [LARGE SCALE GENOMIC DNA]</scope>
</reference>
<dbReference type="PANTHER" id="PTHR24353">
    <property type="entry name" value="CYCLIC NUCLEOTIDE-DEPENDENT PROTEIN KINASE"/>
    <property type="match status" value="1"/>
</dbReference>
<protein>
    <submittedName>
        <fullName evidence="1">Uncharacterized protein</fullName>
    </submittedName>
</protein>
<keyword evidence="2" id="KW-1185">Reference proteome</keyword>
<dbReference type="InterPro" id="IPR000719">
    <property type="entry name" value="Prot_kinase_dom"/>
</dbReference>
<accession>A0ABP0MY52</accession>
<sequence>MGSGSSVALSMKRRQDAIEARKSAKKAMKKKKKEELYKYLQENTDYQDKVRFLFQVPLLKRLPLDQQPLVARAAKSVKFPPRTVIIKEGEMGDEFFVLRQGEASVTVHTVKGDKVVGRLGPGDYFGEKALLASEPRTATIISESFAECLRIHRQQFEELGLKEKLTFADRKAERKPKLRRHKPPTPKTLQEEQFIRDCLLNCENLSGGMGGLTEKKMQALISVMWKENVLPGRRLIRESDLGADFFYVVESGTFEVIITEKLAEARAGAIVHSKKTVVDVLKRGNTFGELAIIFLIPRRATVVCTSEASVWVCDRLQFKSIVMPVSEEKQLEFVQIFSAVPLLMPLLTTEKAQMAKVVVEVTYNADEHIVEQGAPGNTFFMLVEGKVVILRDDMVKGELEANVAKQTIPYFGERALLYQEPRAATVKVISESARCLMLDKDAFDEHLGLLREVLENALKTMDWKADKKKKAHHPGDPDRDRIYRHELVTCGRMGCGGYSTVDLVQHGNSGNTYALKSISKGYIWESQMKGAIANEKDVLYMTSSPFIIKLFETYNTPKSLCFLLEAALGGELFTVYKKHSLFGSEGHARFYAAGVAFALEHMHDRRIVYRDVKPENILLDHNGQVKLSDMGCAKFATNSTYTVTGTPDYFAPEMVKACGHDCNVDWWALGVLVFELLAGKPPFESAYPFQTFVKIHKGIERVRFPALLMGSAEDLIKGLLREMPEKRLPAMNGGLTNLWKQSWYSGFDHAAMKNLSLPAPYNPQVRSNRDLANFFANADDHPRELPYVDPGNGWDDFFASC</sequence>
<dbReference type="Proteomes" id="UP001642484">
    <property type="component" value="Unassembled WGS sequence"/>
</dbReference>
<dbReference type="InterPro" id="IPR014710">
    <property type="entry name" value="RmlC-like_jellyroll"/>
</dbReference>
<dbReference type="InterPro" id="IPR000595">
    <property type="entry name" value="cNMP-bd_dom"/>
</dbReference>
<dbReference type="PROSITE" id="PS50042">
    <property type="entry name" value="CNMP_BINDING_3"/>
    <property type="match status" value="3"/>
</dbReference>
<name>A0ABP0MY52_9DINO</name>
<dbReference type="Gene3D" id="2.60.120.10">
    <property type="entry name" value="Jelly Rolls"/>
    <property type="match status" value="3"/>
</dbReference>
<dbReference type="SMART" id="SM00220">
    <property type="entry name" value="S_TKc"/>
    <property type="match status" value="1"/>
</dbReference>
<dbReference type="PANTHER" id="PTHR24353:SF147">
    <property type="entry name" value="CGMP-DEPENDENT SERINE_THREONIN PROTEIN KINASE-RELATED"/>
    <property type="match status" value="1"/>
</dbReference>
<dbReference type="EMBL" id="CAXAMN010020668">
    <property type="protein sequence ID" value="CAK9056440.1"/>
    <property type="molecule type" value="Genomic_DNA"/>
</dbReference>
<comment type="caution">
    <text evidence="1">The sequence shown here is derived from an EMBL/GenBank/DDBJ whole genome shotgun (WGS) entry which is preliminary data.</text>
</comment>
<proteinExistence type="predicted"/>
<dbReference type="InterPro" id="IPR008271">
    <property type="entry name" value="Ser/Thr_kinase_AS"/>
</dbReference>
<gene>
    <name evidence="1" type="ORF">CCMP2556_LOCUS27967</name>
</gene>
<dbReference type="Pfam" id="PF00069">
    <property type="entry name" value="Pkinase"/>
    <property type="match status" value="1"/>
</dbReference>
<organism evidence="1 2">
    <name type="scientific">Durusdinium trenchii</name>
    <dbReference type="NCBI Taxonomy" id="1381693"/>
    <lineage>
        <taxon>Eukaryota</taxon>
        <taxon>Sar</taxon>
        <taxon>Alveolata</taxon>
        <taxon>Dinophyceae</taxon>
        <taxon>Suessiales</taxon>
        <taxon>Symbiodiniaceae</taxon>
        <taxon>Durusdinium</taxon>
    </lineage>
</organism>
<dbReference type="InterPro" id="IPR018488">
    <property type="entry name" value="cNMP-bd_CS"/>
</dbReference>
<dbReference type="PROSITE" id="PS00108">
    <property type="entry name" value="PROTEIN_KINASE_ST"/>
    <property type="match status" value="1"/>
</dbReference>
<dbReference type="Gene3D" id="1.10.510.10">
    <property type="entry name" value="Transferase(Phosphotransferase) domain 1"/>
    <property type="match status" value="1"/>
</dbReference>
<dbReference type="PROSITE" id="PS00889">
    <property type="entry name" value="CNMP_BINDING_2"/>
    <property type="match status" value="2"/>
</dbReference>
<dbReference type="PRINTS" id="PR00103">
    <property type="entry name" value="CAMPKINASE"/>
</dbReference>
<dbReference type="CDD" id="cd00038">
    <property type="entry name" value="CAP_ED"/>
    <property type="match status" value="3"/>
</dbReference>
<dbReference type="SUPFAM" id="SSF56112">
    <property type="entry name" value="Protein kinase-like (PK-like)"/>
    <property type="match status" value="1"/>
</dbReference>
<evidence type="ECO:0000313" key="1">
    <source>
        <dbReference type="EMBL" id="CAK9056440.1"/>
    </source>
</evidence>
<dbReference type="SUPFAM" id="SSF51206">
    <property type="entry name" value="cAMP-binding domain-like"/>
    <property type="match status" value="3"/>
</dbReference>
<dbReference type="InterPro" id="IPR011009">
    <property type="entry name" value="Kinase-like_dom_sf"/>
</dbReference>
<dbReference type="PROSITE" id="PS00888">
    <property type="entry name" value="CNMP_BINDING_1"/>
    <property type="match status" value="2"/>
</dbReference>
<dbReference type="InterPro" id="IPR018490">
    <property type="entry name" value="cNMP-bd_dom_sf"/>
</dbReference>